<comment type="similarity">
    <text evidence="9">Belongs to the Antp homeobox family. Deformed subfamily.</text>
</comment>
<dbReference type="PROSITE" id="PS50071">
    <property type="entry name" value="HOMEOBOX_2"/>
    <property type="match status" value="1"/>
</dbReference>
<dbReference type="GO" id="GO:0009952">
    <property type="term" value="P:anterior/posterior pattern specification"/>
    <property type="evidence" value="ECO:0007669"/>
    <property type="project" value="TreeGrafter"/>
</dbReference>
<dbReference type="PRINTS" id="PR00024">
    <property type="entry name" value="HOMEOBOX"/>
</dbReference>
<evidence type="ECO:0000313" key="14">
    <source>
        <dbReference type="EMBL" id="ELK01620.1"/>
    </source>
</evidence>
<name>L5JQI2_PTEAL</name>
<sequence>MAMSSFLINSNYVDPKFPPCEEYSQSDYLPSDHSPGYYAGGQRRESSFQPEAGFGRRAACTPGQRCEAVSSSPPPPPCAQNPLHPSPSHSSCKEPVVYPWMRKVHVSTVNPNYAGGEPKRSRTAYTRQQVLELEKEFHYNRYLTRRRRVEIAHALCLSERQIKIWFQNRRMKWKKDHKLPNTKIRSGGTAGTPGGPPGRPNGGPPAL</sequence>
<evidence type="ECO:0000256" key="6">
    <source>
        <dbReference type="ARBA" id="ARBA00023155"/>
    </source>
</evidence>
<evidence type="ECO:0000256" key="11">
    <source>
        <dbReference type="RuleBase" id="RU000682"/>
    </source>
</evidence>
<feature type="DNA-binding region" description="Homeobox" evidence="10">
    <location>
        <begin position="118"/>
        <end position="177"/>
    </location>
</feature>
<dbReference type="SUPFAM" id="SSF46689">
    <property type="entry name" value="Homeodomain-like"/>
    <property type="match status" value="1"/>
</dbReference>
<evidence type="ECO:0000313" key="15">
    <source>
        <dbReference type="Proteomes" id="UP000010552"/>
    </source>
</evidence>
<dbReference type="InterPro" id="IPR001356">
    <property type="entry name" value="HD"/>
</dbReference>
<dbReference type="PROSITE" id="PS00027">
    <property type="entry name" value="HOMEOBOX_1"/>
    <property type="match status" value="1"/>
</dbReference>
<dbReference type="EMBL" id="KB031150">
    <property type="protein sequence ID" value="ELK01620.1"/>
    <property type="molecule type" value="Genomic_DNA"/>
</dbReference>
<evidence type="ECO:0000256" key="12">
    <source>
        <dbReference type="SAM" id="MobiDB-lite"/>
    </source>
</evidence>
<dbReference type="InterPro" id="IPR017995">
    <property type="entry name" value="Homeobox_antennapedia"/>
</dbReference>
<evidence type="ECO:0000256" key="1">
    <source>
        <dbReference type="ARBA" id="ARBA00003263"/>
    </source>
</evidence>
<reference evidence="15" key="1">
    <citation type="journal article" date="2013" name="Science">
        <title>Comparative analysis of bat genomes provides insight into the evolution of flight and immunity.</title>
        <authorList>
            <person name="Zhang G."/>
            <person name="Cowled C."/>
            <person name="Shi Z."/>
            <person name="Huang Z."/>
            <person name="Bishop-Lilly K.A."/>
            <person name="Fang X."/>
            <person name="Wynne J.W."/>
            <person name="Xiong Z."/>
            <person name="Baker M.L."/>
            <person name="Zhao W."/>
            <person name="Tachedjian M."/>
            <person name="Zhu Y."/>
            <person name="Zhou P."/>
            <person name="Jiang X."/>
            <person name="Ng J."/>
            <person name="Yang L."/>
            <person name="Wu L."/>
            <person name="Xiao J."/>
            <person name="Feng Y."/>
            <person name="Chen Y."/>
            <person name="Sun X."/>
            <person name="Zhang Y."/>
            <person name="Marsh G.A."/>
            <person name="Crameri G."/>
            <person name="Broder C.C."/>
            <person name="Frey K.G."/>
            <person name="Wang L.F."/>
            <person name="Wang J."/>
        </authorList>
    </citation>
    <scope>NUCLEOTIDE SEQUENCE [LARGE SCALE GENOMIC DNA]</scope>
</reference>
<keyword evidence="15" id="KW-1185">Reference proteome</keyword>
<dbReference type="PANTHER" id="PTHR45771">
    <property type="entry name" value="HOMEOTIC PROTEIN DEFORMED"/>
    <property type="match status" value="1"/>
</dbReference>
<dbReference type="Proteomes" id="UP000010552">
    <property type="component" value="Unassembled WGS sequence"/>
</dbReference>
<dbReference type="AlphaFoldDB" id="L5JQI2"/>
<dbReference type="GO" id="GO:0045944">
    <property type="term" value="P:positive regulation of transcription by RNA polymerase II"/>
    <property type="evidence" value="ECO:0007669"/>
    <property type="project" value="TreeGrafter"/>
</dbReference>
<feature type="compositionally biased region" description="Pro residues" evidence="12">
    <location>
        <begin position="194"/>
        <end position="207"/>
    </location>
</feature>
<dbReference type="PROSITE" id="PS00032">
    <property type="entry name" value="ANTENNAPEDIA"/>
    <property type="match status" value="1"/>
</dbReference>
<dbReference type="InParanoid" id="L5JQI2"/>
<dbReference type="GO" id="GO:0048704">
    <property type="term" value="P:embryonic skeletal system morphogenesis"/>
    <property type="evidence" value="ECO:0007669"/>
    <property type="project" value="TreeGrafter"/>
</dbReference>
<dbReference type="Gene3D" id="1.10.10.60">
    <property type="entry name" value="Homeodomain-like"/>
    <property type="match status" value="1"/>
</dbReference>
<comment type="function">
    <text evidence="1">Sequence-specific transcription factor which is part of a developmental regulatory system that provides cells with specific positional identities on the anterior-posterior axis.</text>
</comment>
<dbReference type="GO" id="GO:0000981">
    <property type="term" value="F:DNA-binding transcription factor activity, RNA polymerase II-specific"/>
    <property type="evidence" value="ECO:0007669"/>
    <property type="project" value="InterPro"/>
</dbReference>
<evidence type="ECO:0000256" key="3">
    <source>
        <dbReference type="ARBA" id="ARBA00022473"/>
    </source>
</evidence>
<dbReference type="STRING" id="9402.L5JQI2"/>
<evidence type="ECO:0000256" key="4">
    <source>
        <dbReference type="ARBA" id="ARBA00023015"/>
    </source>
</evidence>
<dbReference type="InterPro" id="IPR001827">
    <property type="entry name" value="Homeobox_Antennapedia_CS"/>
</dbReference>
<organism evidence="14 15">
    <name type="scientific">Pteropus alecto</name>
    <name type="common">Black flying fox</name>
    <dbReference type="NCBI Taxonomy" id="9402"/>
    <lineage>
        <taxon>Eukaryota</taxon>
        <taxon>Metazoa</taxon>
        <taxon>Chordata</taxon>
        <taxon>Craniata</taxon>
        <taxon>Vertebrata</taxon>
        <taxon>Euteleostomi</taxon>
        <taxon>Mammalia</taxon>
        <taxon>Eutheria</taxon>
        <taxon>Laurasiatheria</taxon>
        <taxon>Chiroptera</taxon>
        <taxon>Yinpterochiroptera</taxon>
        <taxon>Pteropodoidea</taxon>
        <taxon>Pteropodidae</taxon>
        <taxon>Pteropodinae</taxon>
        <taxon>Pteropus</taxon>
    </lineage>
</organism>
<keyword evidence="4" id="KW-0805">Transcription regulation</keyword>
<dbReference type="CDD" id="cd00086">
    <property type="entry name" value="homeodomain"/>
    <property type="match status" value="1"/>
</dbReference>
<evidence type="ECO:0000256" key="7">
    <source>
        <dbReference type="ARBA" id="ARBA00023163"/>
    </source>
</evidence>
<dbReference type="FunFam" id="1.10.10.60:FF:000029">
    <property type="entry name" value="Homeobox protein Hox-D4"/>
    <property type="match status" value="1"/>
</dbReference>
<keyword evidence="5 10" id="KW-0238">DNA-binding</keyword>
<evidence type="ECO:0000256" key="9">
    <source>
        <dbReference type="ARBA" id="ARBA00038235"/>
    </source>
</evidence>
<dbReference type="FunCoup" id="L5JQI2">
    <property type="interactions" value="126"/>
</dbReference>
<keyword evidence="7" id="KW-0804">Transcription</keyword>
<evidence type="ECO:0000256" key="10">
    <source>
        <dbReference type="PROSITE-ProRule" id="PRU00108"/>
    </source>
</evidence>
<evidence type="ECO:0000259" key="13">
    <source>
        <dbReference type="PROSITE" id="PS50071"/>
    </source>
</evidence>
<keyword evidence="6 10" id="KW-0371">Homeobox</keyword>
<keyword evidence="8 10" id="KW-0539">Nucleus</keyword>
<feature type="domain" description="Homeobox" evidence="13">
    <location>
        <begin position="116"/>
        <end position="176"/>
    </location>
</feature>
<dbReference type="GO" id="GO:0005654">
    <property type="term" value="C:nucleoplasm"/>
    <property type="evidence" value="ECO:0007669"/>
    <property type="project" value="TreeGrafter"/>
</dbReference>
<keyword evidence="3" id="KW-0217">Developmental protein</keyword>
<comment type="subcellular location">
    <subcellularLocation>
        <location evidence="2 10 11">Nucleus</location>
    </subcellularLocation>
</comment>
<dbReference type="InterPro" id="IPR009057">
    <property type="entry name" value="Homeodomain-like_sf"/>
</dbReference>
<accession>L5JQI2</accession>
<feature type="region of interest" description="Disordered" evidence="12">
    <location>
        <begin position="23"/>
        <end position="86"/>
    </location>
</feature>
<dbReference type="PANTHER" id="PTHR45771:SF3">
    <property type="entry name" value="HOMEOBOX PROTEIN HOX-B4"/>
    <property type="match status" value="1"/>
</dbReference>
<dbReference type="eggNOG" id="KOG0489">
    <property type="taxonomic scope" value="Eukaryota"/>
</dbReference>
<gene>
    <name evidence="14" type="ORF">PAL_GLEAN10019680</name>
</gene>
<dbReference type="SMART" id="SM00389">
    <property type="entry name" value="HOX"/>
    <property type="match status" value="1"/>
</dbReference>
<evidence type="ECO:0000256" key="8">
    <source>
        <dbReference type="ARBA" id="ARBA00023242"/>
    </source>
</evidence>
<dbReference type="Pfam" id="PF00046">
    <property type="entry name" value="Homeodomain"/>
    <property type="match status" value="1"/>
</dbReference>
<dbReference type="PRINTS" id="PR00025">
    <property type="entry name" value="ANTENNAPEDIA"/>
</dbReference>
<dbReference type="InterPro" id="IPR050609">
    <property type="entry name" value="Antp_homeobox_Deformed_sf"/>
</dbReference>
<dbReference type="InterPro" id="IPR020479">
    <property type="entry name" value="HD_metazoa"/>
</dbReference>
<dbReference type="InterPro" id="IPR017970">
    <property type="entry name" value="Homeobox_CS"/>
</dbReference>
<evidence type="ECO:0000256" key="2">
    <source>
        <dbReference type="ARBA" id="ARBA00004123"/>
    </source>
</evidence>
<proteinExistence type="inferred from homology"/>
<feature type="region of interest" description="Disordered" evidence="12">
    <location>
        <begin position="176"/>
        <end position="207"/>
    </location>
</feature>
<evidence type="ECO:0000256" key="5">
    <source>
        <dbReference type="ARBA" id="ARBA00023125"/>
    </source>
</evidence>
<dbReference type="GO" id="GO:0000978">
    <property type="term" value="F:RNA polymerase II cis-regulatory region sequence-specific DNA binding"/>
    <property type="evidence" value="ECO:0007669"/>
    <property type="project" value="TreeGrafter"/>
</dbReference>
<protein>
    <submittedName>
        <fullName evidence="14">Homeobox protein Hox-B4</fullName>
    </submittedName>
</protein>